<gene>
    <name evidence="2" type="ORF">ABIC99_000068</name>
    <name evidence="3" type="ORF">EWH46_11320</name>
</gene>
<dbReference type="RefSeq" id="WP_149504006.1">
    <property type="nucleotide sequence ID" value="NZ_CP035708.1"/>
</dbReference>
<organism evidence="3 4">
    <name type="scientific">Sphaerotilus sulfidivorans</name>
    <dbReference type="NCBI Taxonomy" id="639200"/>
    <lineage>
        <taxon>Bacteria</taxon>
        <taxon>Pseudomonadati</taxon>
        <taxon>Pseudomonadota</taxon>
        <taxon>Betaproteobacteria</taxon>
        <taxon>Burkholderiales</taxon>
        <taxon>Sphaerotilaceae</taxon>
        <taxon>Sphaerotilus</taxon>
    </lineage>
</organism>
<evidence type="ECO:0000313" key="3">
    <source>
        <dbReference type="EMBL" id="QEN01309.1"/>
    </source>
</evidence>
<name>A0A5C1Q399_9BURK</name>
<feature type="compositionally biased region" description="Low complexity" evidence="1">
    <location>
        <begin position="21"/>
        <end position="36"/>
    </location>
</feature>
<keyword evidence="5" id="KW-1185">Reference proteome</keyword>
<feature type="region of interest" description="Disordered" evidence="1">
    <location>
        <begin position="1"/>
        <end position="44"/>
    </location>
</feature>
<dbReference type="KEGG" id="snn:EWH46_11320"/>
<evidence type="ECO:0000256" key="1">
    <source>
        <dbReference type="SAM" id="MobiDB-lite"/>
    </source>
</evidence>
<evidence type="ECO:0000313" key="5">
    <source>
        <dbReference type="Proteomes" id="UP001549111"/>
    </source>
</evidence>
<dbReference type="EMBL" id="JBEPLS010000001">
    <property type="protein sequence ID" value="MET3602292.1"/>
    <property type="molecule type" value="Genomic_DNA"/>
</dbReference>
<sequence length="116" mass="11776">MSESPLYNGVPGDAFEDDLAADLLGPSDSSDSGSDLQGAQPLLPDAADGELLADRLWPEVEAAGSDAVGTGERATADGNDPVSGQDILPDRIIEPDDFGGVDPLGPPPGERDDGGF</sequence>
<evidence type="ECO:0000313" key="4">
    <source>
        <dbReference type="Proteomes" id="UP000323522"/>
    </source>
</evidence>
<dbReference type="Proteomes" id="UP001549111">
    <property type="component" value="Unassembled WGS sequence"/>
</dbReference>
<dbReference type="AlphaFoldDB" id="A0A5C1Q399"/>
<evidence type="ECO:0000313" key="2">
    <source>
        <dbReference type="EMBL" id="MET3602292.1"/>
    </source>
</evidence>
<feature type="region of interest" description="Disordered" evidence="1">
    <location>
        <begin position="64"/>
        <end position="116"/>
    </location>
</feature>
<protein>
    <submittedName>
        <fullName evidence="3">Chemotaxis protein</fullName>
    </submittedName>
</protein>
<accession>A0A5C1Q399</accession>
<proteinExistence type="predicted"/>
<reference evidence="2 5" key="2">
    <citation type="submission" date="2024-06" db="EMBL/GenBank/DDBJ databases">
        <title>Genomic Encyclopedia of Type Strains, Phase IV (KMG-IV): sequencing the most valuable type-strain genomes for metagenomic binning, comparative biology and taxonomic classification.</title>
        <authorList>
            <person name="Goeker M."/>
        </authorList>
    </citation>
    <scope>NUCLEOTIDE SEQUENCE [LARGE SCALE GENOMIC DNA]</scope>
    <source>
        <strain evidence="2 5">D-501</strain>
    </source>
</reference>
<dbReference type="Proteomes" id="UP000323522">
    <property type="component" value="Chromosome"/>
</dbReference>
<dbReference type="OrthoDB" id="8821267at2"/>
<dbReference type="EMBL" id="CP035708">
    <property type="protein sequence ID" value="QEN01309.1"/>
    <property type="molecule type" value="Genomic_DNA"/>
</dbReference>
<reference evidence="3 4" key="1">
    <citation type="submission" date="2019-02" db="EMBL/GenBank/DDBJ databases">
        <title>Complete Genome Sequence and Methylome Analysis of Sphaerotilus natans subsp. sulfidivorans D-507.</title>
        <authorList>
            <person name="Fomenkov A."/>
            <person name="Gridneva E."/>
            <person name="Smolyakov D."/>
            <person name="Dubinina G."/>
            <person name="Vincze T."/>
            <person name="Grabovich M."/>
            <person name="Roberts R.J."/>
        </authorList>
    </citation>
    <scope>NUCLEOTIDE SEQUENCE [LARGE SCALE GENOMIC DNA]</scope>
    <source>
        <strain evidence="3 4">D-507</strain>
    </source>
</reference>